<keyword evidence="1" id="KW-1133">Transmembrane helix</keyword>
<sequence length="58" mass="6588">MTANSTSKVLYGFMAGMELWANLALNLIALNAHKRLFFQRGFQALSLIPYETSCFVTW</sequence>
<organism evidence="2 3">
    <name type="scientific">Sphaerospermopsis reniformis</name>
    <dbReference type="NCBI Taxonomy" id="531300"/>
    <lineage>
        <taxon>Bacteria</taxon>
        <taxon>Bacillati</taxon>
        <taxon>Cyanobacteriota</taxon>
        <taxon>Cyanophyceae</taxon>
        <taxon>Nostocales</taxon>
        <taxon>Aphanizomenonaceae</taxon>
        <taxon>Sphaerospermopsis</taxon>
    </lineage>
</organism>
<gene>
    <name evidence="2" type="ORF">SR1949_20310</name>
</gene>
<dbReference type="Proteomes" id="UP000300142">
    <property type="component" value="Unassembled WGS sequence"/>
</dbReference>
<dbReference type="EMBL" id="BJCE01000055">
    <property type="protein sequence ID" value="GCL36925.1"/>
    <property type="molecule type" value="Genomic_DNA"/>
</dbReference>
<keyword evidence="1" id="KW-0812">Transmembrane</keyword>
<accession>A0A479ZWD2</accession>
<reference evidence="3" key="1">
    <citation type="submission" date="2019-02" db="EMBL/GenBank/DDBJ databases">
        <title>Draft genome sequence of Sphaerospermopsis reniformis NIES-1949.</title>
        <authorList>
            <person name="Yamaguchi H."/>
            <person name="Suzuki S."/>
            <person name="Kawachi M."/>
        </authorList>
    </citation>
    <scope>NUCLEOTIDE SEQUENCE [LARGE SCALE GENOMIC DNA]</scope>
    <source>
        <strain evidence="3">NIES-1949</strain>
    </source>
</reference>
<evidence type="ECO:0000313" key="3">
    <source>
        <dbReference type="Proteomes" id="UP000300142"/>
    </source>
</evidence>
<keyword evidence="3" id="KW-1185">Reference proteome</keyword>
<dbReference type="AlphaFoldDB" id="A0A479ZWD2"/>
<proteinExistence type="predicted"/>
<protein>
    <submittedName>
        <fullName evidence="2">Transposase, IS4 family protein</fullName>
    </submittedName>
</protein>
<evidence type="ECO:0000256" key="1">
    <source>
        <dbReference type="SAM" id="Phobius"/>
    </source>
</evidence>
<comment type="caution">
    <text evidence="2">The sequence shown here is derived from an EMBL/GenBank/DDBJ whole genome shotgun (WGS) entry which is preliminary data.</text>
</comment>
<keyword evidence="1" id="KW-0472">Membrane</keyword>
<evidence type="ECO:0000313" key="2">
    <source>
        <dbReference type="EMBL" id="GCL36925.1"/>
    </source>
</evidence>
<name>A0A479ZWD2_9CYAN</name>
<feature type="transmembrane region" description="Helical" evidence="1">
    <location>
        <begin position="12"/>
        <end position="30"/>
    </location>
</feature>